<dbReference type="KEGG" id="smo:SELMODRAFT_443103"/>
<dbReference type="eggNOG" id="KOG1877">
    <property type="taxonomic scope" value="Eukaryota"/>
</dbReference>
<dbReference type="FunCoup" id="D8RYG4">
    <property type="interactions" value="2650"/>
</dbReference>
<proteinExistence type="predicted"/>
<dbReference type="InParanoid" id="D8RYG4"/>
<dbReference type="Pfam" id="PF21052">
    <property type="entry name" value="EFR3_ARM"/>
    <property type="match status" value="1"/>
</dbReference>
<dbReference type="InterPro" id="IPR055296">
    <property type="entry name" value="SRL2-like"/>
</dbReference>
<dbReference type="STRING" id="88036.D8RYG4"/>
<dbReference type="InterPro" id="IPR016024">
    <property type="entry name" value="ARM-type_fold"/>
</dbReference>
<dbReference type="OMA" id="TIYDVPH"/>
<evidence type="ECO:0000313" key="1">
    <source>
        <dbReference type="EMBL" id="EFJ22897.1"/>
    </source>
</evidence>
<dbReference type="PANTHER" id="PTHR46087">
    <property type="entry name" value="PUTATIVE, EXPRESSED-RELATED"/>
    <property type="match status" value="1"/>
</dbReference>
<gene>
    <name evidence="1" type="ORF">SELMODRAFT_443103</name>
</gene>
<evidence type="ECO:0000313" key="2">
    <source>
        <dbReference type="Proteomes" id="UP000001514"/>
    </source>
</evidence>
<dbReference type="EMBL" id="GL377594">
    <property type="protein sequence ID" value="EFJ22897.1"/>
    <property type="molecule type" value="Genomic_DNA"/>
</dbReference>
<dbReference type="SUPFAM" id="SSF48371">
    <property type="entry name" value="ARM repeat"/>
    <property type="match status" value="1"/>
</dbReference>
<dbReference type="PANTHER" id="PTHR46087:SF11">
    <property type="entry name" value="PROTEIN SEMI-ROLLED LEAF 2"/>
    <property type="match status" value="1"/>
</dbReference>
<dbReference type="Proteomes" id="UP000001514">
    <property type="component" value="Unassembled WGS sequence"/>
</dbReference>
<dbReference type="Gramene" id="EFJ22897">
    <property type="protein sequence ID" value="EFJ22897"/>
    <property type="gene ID" value="SELMODRAFT_443103"/>
</dbReference>
<accession>D8RYG4</accession>
<sequence length="950" mass="104792">MGIISRRVLPLCGHLCVCCPGLRARSRQPVKRYKKLLSDLFPKSQAEQPNDRKISKLTDYAVKNPFRIPKIAKNLELRGYKELRHEHHGSVRVIMRTFFKLFSTCKDQMPLLAVSALNMIHVLLEQQNDEMRVLGCVTVVEFIYQQVDTTYMHNLDSFIPKFCALARETGPEPKRSILRAAGLQALSAMLWFMGEFSHMPSDFDEIVRAVLMNYEATVTAVETEGGEREPAQNLVKGFLKGSVMRDALARMSFNMESIRIKYPRNLTKEESETPKVWSQICVQNMACLGKETTTIRCVLDAAFNYFDSEKSWSLESGIALPVLRDMVFLMEKTGNDHLVLGALVRHLDHKNVANELPVKTEIVRVTTVLARHSKPKSKHSEVGIINDLSRHLRRSLQLSLEMSSGVNMEHLNDCLQAIERCLIELARRIGEATPILEQMAVILEKLSSKNTVARTTIEAVAVLAHIVVSLPNEDLHIKAFPEALLYQLLRAMVHPDVETRLGCHHIFFVLLIPPSGGDAVLVKSDVKVLFRTPSSAASSLFEKVMKDKQKSVENIDEFKDAEESLAVKDTSAKEVEMTPARLSGYQASLLLSSLLIQATMADNVPVIFEALGHTFSLTLLFSRPKTSSNNTCIRAFQLALTLRTLALDPSAVKSSCQRRSLFTLSTVMLIVAATIYDVPHIIPLVKANLTAETRDPFLEVTEDNKLKLCSGANFKNYGSIDEERSAAAAMSQISIASDASNESIASMIVKLAPPHLEMSGPEQLLQKFTPDDTLVLGSKIHLEAFNGHMGMESMSFDDVVPSADEDALSPMASIGLPPLLADVPVPPPAAMGVNQLLESALEAAGQVASITTPNSPVSYHALASQCEAFVAGTRKNMSIVMRLDSNLKPSTPSADAKGKWTQAIGSRSKSLNESPVFSPPWLTPSADETWPLVKLPPASPYDNFLKAAGC</sequence>
<organism evidence="2">
    <name type="scientific">Selaginella moellendorffii</name>
    <name type="common">Spikemoss</name>
    <dbReference type="NCBI Taxonomy" id="88036"/>
    <lineage>
        <taxon>Eukaryota</taxon>
        <taxon>Viridiplantae</taxon>
        <taxon>Streptophyta</taxon>
        <taxon>Embryophyta</taxon>
        <taxon>Tracheophyta</taxon>
        <taxon>Lycopodiopsida</taxon>
        <taxon>Selaginellales</taxon>
        <taxon>Selaginellaceae</taxon>
        <taxon>Selaginella</taxon>
    </lineage>
</organism>
<dbReference type="HOGENOM" id="CLU_006993_1_0_1"/>
<keyword evidence="2" id="KW-1185">Reference proteome</keyword>
<name>D8RYG4_SELML</name>
<dbReference type="InterPro" id="IPR049152">
    <property type="entry name" value="EFR3-like_ARM"/>
</dbReference>
<protein>
    <submittedName>
        <fullName evidence="1">Uncharacterized protein</fullName>
    </submittedName>
</protein>
<dbReference type="AlphaFoldDB" id="D8RYG4"/>
<reference evidence="1 2" key="1">
    <citation type="journal article" date="2011" name="Science">
        <title>The Selaginella genome identifies genetic changes associated with the evolution of vascular plants.</title>
        <authorList>
            <person name="Banks J.A."/>
            <person name="Nishiyama T."/>
            <person name="Hasebe M."/>
            <person name="Bowman J.L."/>
            <person name="Gribskov M."/>
            <person name="dePamphilis C."/>
            <person name="Albert V.A."/>
            <person name="Aono N."/>
            <person name="Aoyama T."/>
            <person name="Ambrose B.A."/>
            <person name="Ashton N.W."/>
            <person name="Axtell M.J."/>
            <person name="Barker E."/>
            <person name="Barker M.S."/>
            <person name="Bennetzen J.L."/>
            <person name="Bonawitz N.D."/>
            <person name="Chapple C."/>
            <person name="Cheng C."/>
            <person name="Correa L.G."/>
            <person name="Dacre M."/>
            <person name="DeBarry J."/>
            <person name="Dreyer I."/>
            <person name="Elias M."/>
            <person name="Engstrom E.M."/>
            <person name="Estelle M."/>
            <person name="Feng L."/>
            <person name="Finet C."/>
            <person name="Floyd S.K."/>
            <person name="Frommer W.B."/>
            <person name="Fujita T."/>
            <person name="Gramzow L."/>
            <person name="Gutensohn M."/>
            <person name="Harholt J."/>
            <person name="Hattori M."/>
            <person name="Heyl A."/>
            <person name="Hirai T."/>
            <person name="Hiwatashi Y."/>
            <person name="Ishikawa M."/>
            <person name="Iwata M."/>
            <person name="Karol K.G."/>
            <person name="Koehler B."/>
            <person name="Kolukisaoglu U."/>
            <person name="Kubo M."/>
            <person name="Kurata T."/>
            <person name="Lalonde S."/>
            <person name="Li K."/>
            <person name="Li Y."/>
            <person name="Litt A."/>
            <person name="Lyons E."/>
            <person name="Manning G."/>
            <person name="Maruyama T."/>
            <person name="Michael T.P."/>
            <person name="Mikami K."/>
            <person name="Miyazaki S."/>
            <person name="Morinaga S."/>
            <person name="Murata T."/>
            <person name="Mueller-Roeber B."/>
            <person name="Nelson D.R."/>
            <person name="Obara M."/>
            <person name="Oguri Y."/>
            <person name="Olmstead R.G."/>
            <person name="Onodera N."/>
            <person name="Petersen B.L."/>
            <person name="Pils B."/>
            <person name="Prigge M."/>
            <person name="Rensing S.A."/>
            <person name="Riano-Pachon D.M."/>
            <person name="Roberts A.W."/>
            <person name="Sato Y."/>
            <person name="Scheller H.V."/>
            <person name="Schulz B."/>
            <person name="Schulz C."/>
            <person name="Shakirov E.V."/>
            <person name="Shibagaki N."/>
            <person name="Shinohara N."/>
            <person name="Shippen D.E."/>
            <person name="Soerensen I."/>
            <person name="Sotooka R."/>
            <person name="Sugimoto N."/>
            <person name="Sugita M."/>
            <person name="Sumikawa N."/>
            <person name="Tanurdzic M."/>
            <person name="Theissen G."/>
            <person name="Ulvskov P."/>
            <person name="Wakazuki S."/>
            <person name="Weng J.K."/>
            <person name="Willats W.W."/>
            <person name="Wipf D."/>
            <person name="Wolf P.G."/>
            <person name="Yang L."/>
            <person name="Zimmer A.D."/>
            <person name="Zhu Q."/>
            <person name="Mitros T."/>
            <person name="Hellsten U."/>
            <person name="Loque D."/>
            <person name="Otillar R."/>
            <person name="Salamov A."/>
            <person name="Schmutz J."/>
            <person name="Shapiro H."/>
            <person name="Lindquist E."/>
            <person name="Lucas S."/>
            <person name="Rokhsar D."/>
            <person name="Grigoriev I.V."/>
        </authorList>
    </citation>
    <scope>NUCLEOTIDE SEQUENCE [LARGE SCALE GENOMIC DNA]</scope>
</reference>